<sequence>MNTSRRLFPVFAQLLKQTITSFKKTRLRFFYSSDSRSITNGSSNTIQESICIWLLRFMGKHDLHTGLKPLRPASIMLKGILPLLRRNLMTKRVDLFTCKQGVCWERYKAKQDLNAGWIANFHYAKDSLKTRILRFKAIHDSEVVAGDQGSCKANLAIDVDSQNV</sequence>
<protein>
    <submittedName>
        <fullName evidence="1">Uncharacterized protein</fullName>
    </submittedName>
</protein>
<proteinExistence type="predicted"/>
<dbReference type="Proteomes" id="UP000054107">
    <property type="component" value="Unassembled WGS sequence"/>
</dbReference>
<dbReference type="AlphaFoldDB" id="A0A0B7NEQ4"/>
<dbReference type="EMBL" id="LN733428">
    <property type="protein sequence ID" value="CEP16966.1"/>
    <property type="molecule type" value="Genomic_DNA"/>
</dbReference>
<keyword evidence="2" id="KW-1185">Reference proteome</keyword>
<accession>A0A0B7NEQ4</accession>
<gene>
    <name evidence="1" type="primary">PARPA_11249.1 scaffold 43197</name>
</gene>
<name>A0A0B7NEQ4_9FUNG</name>
<reference evidence="1 2" key="1">
    <citation type="submission" date="2014-09" db="EMBL/GenBank/DDBJ databases">
        <authorList>
            <person name="Ellenberger Sabrina"/>
        </authorList>
    </citation>
    <scope>NUCLEOTIDE SEQUENCE [LARGE SCALE GENOMIC DNA]</scope>
    <source>
        <strain evidence="1 2">CBS 412.66</strain>
    </source>
</reference>
<evidence type="ECO:0000313" key="1">
    <source>
        <dbReference type="EMBL" id="CEP16966.1"/>
    </source>
</evidence>
<evidence type="ECO:0000313" key="2">
    <source>
        <dbReference type="Proteomes" id="UP000054107"/>
    </source>
</evidence>
<organism evidence="1 2">
    <name type="scientific">Parasitella parasitica</name>
    <dbReference type="NCBI Taxonomy" id="35722"/>
    <lineage>
        <taxon>Eukaryota</taxon>
        <taxon>Fungi</taxon>
        <taxon>Fungi incertae sedis</taxon>
        <taxon>Mucoromycota</taxon>
        <taxon>Mucoromycotina</taxon>
        <taxon>Mucoromycetes</taxon>
        <taxon>Mucorales</taxon>
        <taxon>Mucorineae</taxon>
        <taxon>Mucoraceae</taxon>
        <taxon>Parasitella</taxon>
    </lineage>
</organism>